<protein>
    <submittedName>
        <fullName evidence="2">Ethanolamine utilization protein, EutH</fullName>
    </submittedName>
</protein>
<dbReference type="PANTHER" id="PTHR40089">
    <property type="entry name" value="ETHANOLAMINE UTILIZATION PROTEIN EUTH"/>
    <property type="match status" value="1"/>
</dbReference>
<comment type="caution">
    <text evidence="2">The sequence shown here is derived from an EMBL/GenBank/DDBJ whole genome shotgun (WGS) entry which is preliminary data.</text>
</comment>
<name>A0A1V4IE18_9CLOT</name>
<evidence type="ECO:0000313" key="3">
    <source>
        <dbReference type="Proteomes" id="UP000190080"/>
    </source>
</evidence>
<dbReference type="PANTHER" id="PTHR40089:SF1">
    <property type="entry name" value="ETHANOLAMINE PERMEASE EUTH-RELATED"/>
    <property type="match status" value="1"/>
</dbReference>
<dbReference type="Proteomes" id="UP000190080">
    <property type="component" value="Unassembled WGS sequence"/>
</dbReference>
<dbReference type="GO" id="GO:0005886">
    <property type="term" value="C:plasma membrane"/>
    <property type="evidence" value="ECO:0007669"/>
    <property type="project" value="TreeGrafter"/>
</dbReference>
<dbReference type="AlphaFoldDB" id="A0A1V4IE18"/>
<dbReference type="OrthoDB" id="9778282at2"/>
<feature type="transmembrane region" description="Helical" evidence="1">
    <location>
        <begin position="333"/>
        <end position="355"/>
    </location>
</feature>
<dbReference type="InterPro" id="IPR007441">
    <property type="entry name" value="EutH"/>
</dbReference>
<keyword evidence="1" id="KW-1133">Transmembrane helix</keyword>
<evidence type="ECO:0000313" key="2">
    <source>
        <dbReference type="EMBL" id="OPJ58169.1"/>
    </source>
</evidence>
<feature type="transmembrane region" description="Helical" evidence="1">
    <location>
        <begin position="144"/>
        <end position="161"/>
    </location>
</feature>
<feature type="transmembrane region" description="Helical" evidence="1">
    <location>
        <begin position="200"/>
        <end position="224"/>
    </location>
</feature>
<feature type="transmembrane region" description="Helical" evidence="1">
    <location>
        <begin position="5"/>
        <end position="22"/>
    </location>
</feature>
<gene>
    <name evidence="2" type="ORF">CLORY_37330</name>
</gene>
<keyword evidence="1" id="KW-0812">Transmembrane</keyword>
<dbReference type="PIRSF" id="PIRSF019466">
    <property type="entry name" value="EutH"/>
    <property type="match status" value="1"/>
</dbReference>
<feature type="transmembrane region" description="Helical" evidence="1">
    <location>
        <begin position="42"/>
        <end position="65"/>
    </location>
</feature>
<accession>A0A1V4IE18</accession>
<organism evidence="2 3">
    <name type="scientific">Clostridium oryzae</name>
    <dbReference type="NCBI Taxonomy" id="1450648"/>
    <lineage>
        <taxon>Bacteria</taxon>
        <taxon>Bacillati</taxon>
        <taxon>Bacillota</taxon>
        <taxon>Clostridia</taxon>
        <taxon>Eubacteriales</taxon>
        <taxon>Clostridiaceae</taxon>
        <taxon>Clostridium</taxon>
    </lineage>
</organism>
<dbReference type="Pfam" id="PF04346">
    <property type="entry name" value="EutH"/>
    <property type="match status" value="1"/>
</dbReference>
<feature type="transmembrane region" description="Helical" evidence="1">
    <location>
        <begin position="274"/>
        <end position="293"/>
    </location>
</feature>
<evidence type="ECO:0000256" key="1">
    <source>
        <dbReference type="SAM" id="Phobius"/>
    </source>
</evidence>
<feature type="transmembrane region" description="Helical" evidence="1">
    <location>
        <begin position="101"/>
        <end position="124"/>
    </location>
</feature>
<dbReference type="GO" id="GO:0034228">
    <property type="term" value="F:ethanolamine transmembrane transporter activity"/>
    <property type="evidence" value="ECO:0007669"/>
    <property type="project" value="InterPro"/>
</dbReference>
<reference evidence="2 3" key="1">
    <citation type="submission" date="2017-03" db="EMBL/GenBank/DDBJ databases">
        <title>Genome sequence of Clostridium oryzae DSM 28571.</title>
        <authorList>
            <person name="Poehlein A."/>
            <person name="Daniel R."/>
        </authorList>
    </citation>
    <scope>NUCLEOTIDE SEQUENCE [LARGE SCALE GENOMIC DNA]</scope>
    <source>
        <strain evidence="2 3">DSM 28571</strain>
    </source>
</reference>
<dbReference type="EMBL" id="MZGV01000062">
    <property type="protein sequence ID" value="OPJ58169.1"/>
    <property type="molecule type" value="Genomic_DNA"/>
</dbReference>
<keyword evidence="1" id="KW-0472">Membrane</keyword>
<dbReference type="RefSeq" id="WP_079427302.1">
    <property type="nucleotide sequence ID" value="NZ_MZGV01000062.1"/>
</dbReference>
<feature type="transmembrane region" description="Helical" evidence="1">
    <location>
        <begin position="236"/>
        <end position="254"/>
    </location>
</feature>
<keyword evidence="3" id="KW-1185">Reference proteome</keyword>
<dbReference type="NCBIfam" id="NF011667">
    <property type="entry name" value="PRK15086.1-3"/>
    <property type="match status" value="1"/>
</dbReference>
<dbReference type="STRING" id="1450648.CLORY_37330"/>
<feature type="transmembrane region" description="Helical" evidence="1">
    <location>
        <begin position="305"/>
        <end position="327"/>
    </location>
</feature>
<proteinExistence type="predicted"/>
<sequence length="368" mass="39309">MNKIVSYIIGMFFIVGGIDYIIGSPLKLGHKFEEGIKTMGALALGMIGIYSMAPFISDLLSAAIIPACKKIGMDPSIITSSFLAVDMGGYQIAGSISHHRVIALFSGVIVASTLGASISFSIPVALGMLSDLSDEEFRCFSEGILIGIITIPIGCVAAGIFQRINIGYLLFNMIPIFMVILVLAFALIKAPEVTMKLFGVFGKFIVAVSIFGIILQGIYITFNIKLIKDMVPISKSAAVVCKIALVLAGAYPMLEFISRIFKNSFDKLGHMLEVNSAAVAGIFGNLATNLLIFGDYKNMNPKGKVLCGALAISGAFVFGGQFGFVAGVAPEMIGAYFVAKFTSAIFSVIFVIFYYNAHSVNKVLEVED</sequence>
<feature type="transmembrane region" description="Helical" evidence="1">
    <location>
        <begin position="168"/>
        <end position="188"/>
    </location>
</feature>